<sequence>MIHQRSLRGEGGGENGRERTPGEAGITSLSDAVVRKGTQGNRHQPSLPDAGEAAGVELQYPMREGEEWRREAGFNPEPKKWKGGEGVMCINKNEEWYSTTAPSLFSFITMD</sequence>
<protein>
    <submittedName>
        <fullName evidence="2">Uncharacterized protein</fullName>
    </submittedName>
</protein>
<evidence type="ECO:0000313" key="3">
    <source>
        <dbReference type="Proteomes" id="UP000005239"/>
    </source>
</evidence>
<dbReference type="Proteomes" id="UP000005239">
    <property type="component" value="Unassembled WGS sequence"/>
</dbReference>
<organism evidence="2 3">
    <name type="scientific">Pristionchus pacificus</name>
    <name type="common">Parasitic nematode worm</name>
    <dbReference type="NCBI Taxonomy" id="54126"/>
    <lineage>
        <taxon>Eukaryota</taxon>
        <taxon>Metazoa</taxon>
        <taxon>Ecdysozoa</taxon>
        <taxon>Nematoda</taxon>
        <taxon>Chromadorea</taxon>
        <taxon>Rhabditida</taxon>
        <taxon>Rhabditina</taxon>
        <taxon>Diplogasteromorpha</taxon>
        <taxon>Diplogasteroidea</taxon>
        <taxon>Neodiplogasteridae</taxon>
        <taxon>Pristionchus</taxon>
    </lineage>
</organism>
<gene>
    <name evidence="2" type="primary">WBGene00277340</name>
</gene>
<reference evidence="2" key="2">
    <citation type="submission" date="2022-06" db="UniProtKB">
        <authorList>
            <consortium name="EnsemblMetazoa"/>
        </authorList>
    </citation>
    <scope>IDENTIFICATION</scope>
    <source>
        <strain evidence="2">PS312</strain>
    </source>
</reference>
<keyword evidence="3" id="KW-1185">Reference proteome</keyword>
<reference evidence="3" key="1">
    <citation type="journal article" date="2008" name="Nat. Genet.">
        <title>The Pristionchus pacificus genome provides a unique perspective on nematode lifestyle and parasitism.</title>
        <authorList>
            <person name="Dieterich C."/>
            <person name="Clifton S.W."/>
            <person name="Schuster L.N."/>
            <person name="Chinwalla A."/>
            <person name="Delehaunty K."/>
            <person name="Dinkelacker I."/>
            <person name="Fulton L."/>
            <person name="Fulton R."/>
            <person name="Godfrey J."/>
            <person name="Minx P."/>
            <person name="Mitreva M."/>
            <person name="Roeseler W."/>
            <person name="Tian H."/>
            <person name="Witte H."/>
            <person name="Yang S.P."/>
            <person name="Wilson R.K."/>
            <person name="Sommer R.J."/>
        </authorList>
    </citation>
    <scope>NUCLEOTIDE SEQUENCE [LARGE SCALE GENOMIC DNA]</scope>
    <source>
        <strain evidence="3">PS312</strain>
    </source>
</reference>
<accession>A0A2A6CAE2</accession>
<name>A0A2A6CAE2_PRIPA</name>
<accession>A0A8R1UU49</accession>
<feature type="region of interest" description="Disordered" evidence="1">
    <location>
        <begin position="1"/>
        <end position="52"/>
    </location>
</feature>
<dbReference type="EnsemblMetazoa" id="PPA38971.1">
    <property type="protein sequence ID" value="PPA38971.1"/>
    <property type="gene ID" value="WBGene00277340"/>
</dbReference>
<evidence type="ECO:0000313" key="2">
    <source>
        <dbReference type="EnsemblMetazoa" id="PPA38971.1"/>
    </source>
</evidence>
<dbReference type="AlphaFoldDB" id="A0A2A6CAE2"/>
<evidence type="ECO:0000256" key="1">
    <source>
        <dbReference type="SAM" id="MobiDB-lite"/>
    </source>
</evidence>
<proteinExistence type="predicted"/>